<dbReference type="HOGENOM" id="CLU_2978791_0_0_1"/>
<evidence type="ECO:0000313" key="1">
    <source>
        <dbReference type="EMBL" id="EUN21223.1"/>
    </source>
</evidence>
<reference evidence="1 2" key="1">
    <citation type="journal article" date="2013" name="PLoS Genet.">
        <title>Comparative genome structure, secondary metabolite, and effector coding capacity across Cochliobolus pathogens.</title>
        <authorList>
            <person name="Condon B.J."/>
            <person name="Leng Y."/>
            <person name="Wu D."/>
            <person name="Bushley K.E."/>
            <person name="Ohm R.A."/>
            <person name="Otillar R."/>
            <person name="Martin J."/>
            <person name="Schackwitz W."/>
            <person name="Grimwood J."/>
            <person name="MohdZainudin N."/>
            <person name="Xue C."/>
            <person name="Wang R."/>
            <person name="Manning V.A."/>
            <person name="Dhillon B."/>
            <person name="Tu Z.J."/>
            <person name="Steffenson B.J."/>
            <person name="Salamov A."/>
            <person name="Sun H."/>
            <person name="Lowry S."/>
            <person name="LaButti K."/>
            <person name="Han J."/>
            <person name="Copeland A."/>
            <person name="Lindquist E."/>
            <person name="Barry K."/>
            <person name="Schmutz J."/>
            <person name="Baker S.E."/>
            <person name="Ciuffetti L.M."/>
            <person name="Grigoriev I.V."/>
            <person name="Zhong S."/>
            <person name="Turgeon B.G."/>
        </authorList>
    </citation>
    <scope>NUCLEOTIDE SEQUENCE [LARGE SCALE GENOMIC DNA]</scope>
    <source>
        <strain evidence="1 2">FI3</strain>
    </source>
</reference>
<dbReference type="EMBL" id="KI968858">
    <property type="protein sequence ID" value="EUN21223.1"/>
    <property type="molecule type" value="Genomic_DNA"/>
</dbReference>
<proteinExistence type="predicted"/>
<sequence length="58" mass="6690">MHLARLSLTICKCKYMVHYVQSLRCSSNSTKCYLPSITRTRQIDVTSNTLRTNSDRPP</sequence>
<dbReference type="Proteomes" id="UP000054337">
    <property type="component" value="Unassembled WGS sequence"/>
</dbReference>
<dbReference type="RefSeq" id="XP_014550797.1">
    <property type="nucleotide sequence ID" value="XM_014695311.1"/>
</dbReference>
<dbReference type="GeneID" id="26250575"/>
<organism evidence="1 2">
    <name type="scientific">Bipolaris victoriae (strain FI3)</name>
    <name type="common">Victoria blight of oats agent</name>
    <name type="synonym">Cochliobolus victoriae</name>
    <dbReference type="NCBI Taxonomy" id="930091"/>
    <lineage>
        <taxon>Eukaryota</taxon>
        <taxon>Fungi</taxon>
        <taxon>Dikarya</taxon>
        <taxon>Ascomycota</taxon>
        <taxon>Pezizomycotina</taxon>
        <taxon>Dothideomycetes</taxon>
        <taxon>Pleosporomycetidae</taxon>
        <taxon>Pleosporales</taxon>
        <taxon>Pleosporineae</taxon>
        <taxon>Pleosporaceae</taxon>
        <taxon>Bipolaris</taxon>
    </lineage>
</organism>
<protein>
    <submittedName>
        <fullName evidence="1">Uncharacterized protein</fullName>
    </submittedName>
</protein>
<evidence type="ECO:0000313" key="2">
    <source>
        <dbReference type="Proteomes" id="UP000054337"/>
    </source>
</evidence>
<dbReference type="AlphaFoldDB" id="W7DSP9"/>
<name>W7DSP9_BIPV3</name>
<gene>
    <name evidence="1" type="ORF">COCVIDRAFT_114575</name>
</gene>
<accession>W7DSP9</accession>
<keyword evidence="2" id="KW-1185">Reference proteome</keyword>